<feature type="compositionally biased region" description="Polar residues" evidence="1">
    <location>
        <begin position="199"/>
        <end position="219"/>
    </location>
</feature>
<feature type="compositionally biased region" description="Low complexity" evidence="1">
    <location>
        <begin position="339"/>
        <end position="355"/>
    </location>
</feature>
<proteinExistence type="predicted"/>
<evidence type="ECO:0000313" key="3">
    <source>
        <dbReference type="Proteomes" id="UP000235371"/>
    </source>
</evidence>
<dbReference type="GeneID" id="36579463"/>
<feature type="compositionally biased region" description="Polar residues" evidence="1">
    <location>
        <begin position="116"/>
        <end position="154"/>
    </location>
</feature>
<dbReference type="InParanoid" id="A0A2J6SNG1"/>
<name>A0A2J6SNG1_9HELO</name>
<dbReference type="EMBL" id="KZ613912">
    <property type="protein sequence ID" value="PMD52309.1"/>
    <property type="molecule type" value="Genomic_DNA"/>
</dbReference>
<gene>
    <name evidence="2" type="ORF">K444DRAFT_258426</name>
</gene>
<sequence>MSNRGKKDQEKWMQIFNVLFPSTPQPPSPYCEPIAVPLTSPAAESLIRTWEMLVQTECRDGKMSIEKETFDNCVRLLRHALQIESTRADPSIFTAIPTPSSGSMVASTPLFANERSSQAGTPFLSNRSLSRVGSSTKNVMSNTPTSSSNFSGRQNVGAPETLSNRLPSFSSSPWLRDERDGYTDGAFRSNWGEGALSNEGLQTRSQPQNVYNPPSQGSSILPGESSGGFENTTLQLRNYEDSTPIEGNTYIPEQSGWQNLSAQGQQLVMTSMPARSTGNQIQGQPDMVHQLASYLAQGQDLLRTVRQSIPIESTGATSSQAPSRETIMGPPAIHERSSAGHSLSSNSPSPCISGSRPISPIHEFALSQQAQTQQQTHPHQPNPVHSSHVHRPPALQREHHRLVSSQPILSTPYHTIESDIYATSANQGFSNNSNNGLWQEMPPRYPPGHRFGVPTSMATDMMSNNDDLTRLLDPNYSIDDNPTSMAFGSAPNNNQNNSNNNGTDLRFGRRS</sequence>
<feature type="compositionally biased region" description="Low complexity" evidence="1">
    <location>
        <begin position="368"/>
        <end position="379"/>
    </location>
</feature>
<accession>A0A2J6SNG1</accession>
<dbReference type="STRING" id="1095630.A0A2J6SNG1"/>
<dbReference type="OrthoDB" id="3558302at2759"/>
<feature type="region of interest" description="Disordered" evidence="1">
    <location>
        <begin position="116"/>
        <end position="231"/>
    </location>
</feature>
<organism evidence="2 3">
    <name type="scientific">Hyaloscypha bicolor E</name>
    <dbReference type="NCBI Taxonomy" id="1095630"/>
    <lineage>
        <taxon>Eukaryota</taxon>
        <taxon>Fungi</taxon>
        <taxon>Dikarya</taxon>
        <taxon>Ascomycota</taxon>
        <taxon>Pezizomycotina</taxon>
        <taxon>Leotiomycetes</taxon>
        <taxon>Helotiales</taxon>
        <taxon>Hyaloscyphaceae</taxon>
        <taxon>Hyaloscypha</taxon>
        <taxon>Hyaloscypha bicolor</taxon>
    </lineage>
</organism>
<feature type="compositionally biased region" description="Polar residues" evidence="1">
    <location>
        <begin position="312"/>
        <end position="323"/>
    </location>
</feature>
<dbReference type="AlphaFoldDB" id="A0A2J6SNG1"/>
<dbReference type="Proteomes" id="UP000235371">
    <property type="component" value="Unassembled WGS sequence"/>
</dbReference>
<feature type="compositionally biased region" description="Low complexity" evidence="1">
    <location>
        <begin position="492"/>
        <end position="501"/>
    </location>
</feature>
<keyword evidence="3" id="KW-1185">Reference proteome</keyword>
<feature type="region of interest" description="Disordered" evidence="1">
    <location>
        <begin position="473"/>
        <end position="511"/>
    </location>
</feature>
<feature type="region of interest" description="Disordered" evidence="1">
    <location>
        <begin position="312"/>
        <end position="392"/>
    </location>
</feature>
<evidence type="ECO:0000256" key="1">
    <source>
        <dbReference type="SAM" id="MobiDB-lite"/>
    </source>
</evidence>
<feature type="compositionally biased region" description="Polar residues" evidence="1">
    <location>
        <begin position="161"/>
        <end position="173"/>
    </location>
</feature>
<dbReference type="RefSeq" id="XP_024729213.1">
    <property type="nucleotide sequence ID" value="XM_024871381.1"/>
</dbReference>
<reference evidence="2 3" key="1">
    <citation type="submission" date="2016-04" db="EMBL/GenBank/DDBJ databases">
        <title>A degradative enzymes factory behind the ericoid mycorrhizal symbiosis.</title>
        <authorList>
            <consortium name="DOE Joint Genome Institute"/>
            <person name="Martino E."/>
            <person name="Morin E."/>
            <person name="Grelet G."/>
            <person name="Kuo A."/>
            <person name="Kohler A."/>
            <person name="Daghino S."/>
            <person name="Barry K."/>
            <person name="Choi C."/>
            <person name="Cichocki N."/>
            <person name="Clum A."/>
            <person name="Copeland A."/>
            <person name="Hainaut M."/>
            <person name="Haridas S."/>
            <person name="Labutti K."/>
            <person name="Lindquist E."/>
            <person name="Lipzen A."/>
            <person name="Khouja H.-R."/>
            <person name="Murat C."/>
            <person name="Ohm R."/>
            <person name="Olson A."/>
            <person name="Spatafora J."/>
            <person name="Veneault-Fourrey C."/>
            <person name="Henrissat B."/>
            <person name="Grigoriev I."/>
            <person name="Martin F."/>
            <person name="Perotto S."/>
        </authorList>
    </citation>
    <scope>NUCLEOTIDE SEQUENCE [LARGE SCALE GENOMIC DNA]</scope>
    <source>
        <strain evidence="2 3">E</strain>
    </source>
</reference>
<evidence type="ECO:0000313" key="2">
    <source>
        <dbReference type="EMBL" id="PMD52309.1"/>
    </source>
</evidence>
<protein>
    <submittedName>
        <fullName evidence="2">Uncharacterized protein</fullName>
    </submittedName>
</protein>